<dbReference type="Pfam" id="PF00186">
    <property type="entry name" value="DHFR_1"/>
    <property type="match status" value="1"/>
</dbReference>
<dbReference type="GO" id="GO:0004146">
    <property type="term" value="F:dihydrofolate reductase activity"/>
    <property type="evidence" value="ECO:0007669"/>
    <property type="project" value="InterPro"/>
</dbReference>
<dbReference type="GO" id="GO:0046654">
    <property type="term" value="P:tetrahydrofolate biosynthetic process"/>
    <property type="evidence" value="ECO:0007669"/>
    <property type="project" value="InterPro"/>
</dbReference>
<dbReference type="PANTHER" id="PTHR38011:SF11">
    <property type="entry name" value="2,5-DIAMINO-6-RIBOSYLAMINO-4(3H)-PYRIMIDINONE 5'-PHOSPHATE REDUCTASE"/>
    <property type="match status" value="1"/>
</dbReference>
<dbReference type="Proteomes" id="UP000228510">
    <property type="component" value="Unassembled WGS sequence"/>
</dbReference>
<dbReference type="EMBL" id="PFAT01000029">
    <property type="protein sequence ID" value="PIR92327.1"/>
    <property type="molecule type" value="Genomic_DNA"/>
</dbReference>
<dbReference type="PANTHER" id="PTHR38011">
    <property type="entry name" value="DIHYDROFOLATE REDUCTASE FAMILY PROTEIN (AFU_ORTHOLOGUE AFUA_8G06820)"/>
    <property type="match status" value="1"/>
</dbReference>
<keyword evidence="1" id="KW-0472">Membrane</keyword>
<keyword evidence="1" id="KW-1133">Transmembrane helix</keyword>
<dbReference type="SUPFAM" id="SSF53597">
    <property type="entry name" value="Dihydrofolate reductase-like"/>
    <property type="match status" value="1"/>
</dbReference>
<dbReference type="Gene3D" id="3.40.430.10">
    <property type="entry name" value="Dihydrofolate Reductase, subunit A"/>
    <property type="match status" value="1"/>
</dbReference>
<name>A0A2H0UZU0_9BACT</name>
<dbReference type="AlphaFoldDB" id="A0A2H0UZU0"/>
<feature type="domain" description="DHFR" evidence="2">
    <location>
        <begin position="12"/>
        <end position="133"/>
    </location>
</feature>
<reference evidence="4" key="1">
    <citation type="submission" date="2017-09" db="EMBL/GenBank/DDBJ databases">
        <title>Depth-based differentiation of microbial function through sediment-hosted aquifers and enrichment of novel symbionts in the deep terrestrial subsurface.</title>
        <authorList>
            <person name="Probst A.J."/>
            <person name="Ladd B."/>
            <person name="Jarett J.K."/>
            <person name="Geller-Mcgrath D.E."/>
            <person name="Sieber C.M.K."/>
            <person name="Emerson J.B."/>
            <person name="Anantharaman K."/>
            <person name="Thomas B.C."/>
            <person name="Malmstrom R."/>
            <person name="Stieglmeier M."/>
            <person name="Klingl A."/>
            <person name="Woyke T."/>
            <person name="Ryan C.M."/>
            <person name="Banfield J.F."/>
        </authorList>
    </citation>
    <scope>NUCLEOTIDE SEQUENCE [LARGE SCALE GENOMIC DNA]</scope>
</reference>
<evidence type="ECO:0000313" key="3">
    <source>
        <dbReference type="EMBL" id="PIR92327.1"/>
    </source>
</evidence>
<dbReference type="InterPro" id="IPR001796">
    <property type="entry name" value="DHFR_dom"/>
</dbReference>
<evidence type="ECO:0000256" key="1">
    <source>
        <dbReference type="SAM" id="Phobius"/>
    </source>
</evidence>
<gene>
    <name evidence="3" type="ORF">COU01_02305</name>
</gene>
<comment type="caution">
    <text evidence="3">The sequence shown here is derived from an EMBL/GenBank/DDBJ whole genome shotgun (WGS) entry which is preliminary data.</text>
</comment>
<dbReference type="InterPro" id="IPR050765">
    <property type="entry name" value="Riboflavin_Biosynth_HTPR"/>
</dbReference>
<sequence length="177" mass="19741">MAGKKIKPRYYLIAALSLDGKIAKHARHFTGWTSPADKDFLHARLDASDCVIVGNNTYKTARQPLSKRNCLVFTKSVGAVKQASERCLYVNPAKIDIAKLIKQAGYRQVAILGGTQIFSWFLEKNLLDELYLTIEPVVFGSGLPLFNINLAAVKKFKLASVRRLNSMGTVLLHYTKQ</sequence>
<keyword evidence="1" id="KW-0812">Transmembrane</keyword>
<proteinExistence type="predicted"/>
<protein>
    <recommendedName>
        <fullName evidence="2">DHFR domain-containing protein</fullName>
    </recommendedName>
</protein>
<feature type="transmembrane region" description="Helical" evidence="1">
    <location>
        <begin position="104"/>
        <end position="122"/>
    </location>
</feature>
<dbReference type="InterPro" id="IPR024072">
    <property type="entry name" value="DHFR-like_dom_sf"/>
</dbReference>
<feature type="transmembrane region" description="Helical" evidence="1">
    <location>
        <begin position="134"/>
        <end position="153"/>
    </location>
</feature>
<evidence type="ECO:0000313" key="4">
    <source>
        <dbReference type="Proteomes" id="UP000228510"/>
    </source>
</evidence>
<accession>A0A2H0UZU0</accession>
<evidence type="ECO:0000259" key="2">
    <source>
        <dbReference type="Pfam" id="PF00186"/>
    </source>
</evidence>
<organism evidence="3 4">
    <name type="scientific">Candidatus Falkowbacteria bacterium CG10_big_fil_rev_8_21_14_0_10_44_15</name>
    <dbReference type="NCBI Taxonomy" id="1974569"/>
    <lineage>
        <taxon>Bacteria</taxon>
        <taxon>Candidatus Falkowiibacteriota</taxon>
    </lineage>
</organism>